<keyword evidence="4" id="KW-1185">Reference proteome</keyword>
<feature type="region of interest" description="Disordered" evidence="2">
    <location>
        <begin position="63"/>
        <end position="82"/>
    </location>
</feature>
<feature type="region of interest" description="Disordered" evidence="2">
    <location>
        <begin position="92"/>
        <end position="353"/>
    </location>
</feature>
<name>A0A1Y2AV26_9TREE</name>
<gene>
    <name evidence="3" type="ORF">BCR39DRAFT_560592</name>
</gene>
<dbReference type="AlphaFoldDB" id="A0A1Y2AV26"/>
<feature type="compositionally biased region" description="Low complexity" evidence="2">
    <location>
        <begin position="9"/>
        <end position="20"/>
    </location>
</feature>
<feature type="compositionally biased region" description="Basic and acidic residues" evidence="2">
    <location>
        <begin position="71"/>
        <end position="82"/>
    </location>
</feature>
<dbReference type="OrthoDB" id="2596883at2759"/>
<dbReference type="Proteomes" id="UP000193986">
    <property type="component" value="Unassembled WGS sequence"/>
</dbReference>
<dbReference type="EMBL" id="MCFC01000048">
    <property type="protein sequence ID" value="ORY26336.1"/>
    <property type="molecule type" value="Genomic_DNA"/>
</dbReference>
<feature type="coiled-coil region" evidence="1">
    <location>
        <begin position="475"/>
        <end position="502"/>
    </location>
</feature>
<feature type="region of interest" description="Disordered" evidence="2">
    <location>
        <begin position="1"/>
        <end position="58"/>
    </location>
</feature>
<evidence type="ECO:0000256" key="2">
    <source>
        <dbReference type="SAM" id="MobiDB-lite"/>
    </source>
</evidence>
<feature type="compositionally biased region" description="Low complexity" evidence="2">
    <location>
        <begin position="158"/>
        <end position="171"/>
    </location>
</feature>
<reference evidence="3 4" key="1">
    <citation type="submission" date="2016-07" db="EMBL/GenBank/DDBJ databases">
        <title>Pervasive Adenine N6-methylation of Active Genes in Fungi.</title>
        <authorList>
            <consortium name="DOE Joint Genome Institute"/>
            <person name="Mondo S.J."/>
            <person name="Dannebaum R.O."/>
            <person name="Kuo R.C."/>
            <person name="Labutti K."/>
            <person name="Haridas S."/>
            <person name="Kuo A."/>
            <person name="Salamov A."/>
            <person name="Ahrendt S.R."/>
            <person name="Lipzen A."/>
            <person name="Sullivan W."/>
            <person name="Andreopoulos W.B."/>
            <person name="Clum A."/>
            <person name="Lindquist E."/>
            <person name="Daum C."/>
            <person name="Ramamoorthy G.K."/>
            <person name="Gryganskyi A."/>
            <person name="Culley D."/>
            <person name="Magnuson J.K."/>
            <person name="James T.Y."/>
            <person name="O'Malley M.A."/>
            <person name="Stajich J.E."/>
            <person name="Spatafora J.W."/>
            <person name="Visel A."/>
            <person name="Grigoriev I.V."/>
        </authorList>
    </citation>
    <scope>NUCLEOTIDE SEQUENCE [LARGE SCALE GENOMIC DNA]</scope>
    <source>
        <strain evidence="3 4">68-887.2</strain>
    </source>
</reference>
<evidence type="ECO:0000256" key="1">
    <source>
        <dbReference type="SAM" id="Coils"/>
    </source>
</evidence>
<feature type="compositionally biased region" description="Low complexity" evidence="2">
    <location>
        <begin position="324"/>
        <end position="344"/>
    </location>
</feature>
<accession>A0A1Y2AV26</accession>
<sequence length="632" mass="69204">MYRPRPDSRTSTIPSSPPSIWSMQAPGSSRTSWSDDAPTSHPRSETSEGVTVIGGRGDQEALLIDFGSDGDGERVREEMKPGDKLRILLRQMETEVRDTTPAKPEEMRPAWKERRARAISPLDEKEDSPPTPPMRIHNPYLNRKAPAERTSTPPPRIPSRAAALRASTSRSPAQPQPDPTPLEQFISHSSPRISDPSSSRSSTQSRKGKERASPEHAPRRPPRTPRRWSVEIAPEDSALFAQEAEGLEVRGEVELDLELSEDAPWGDTDESAEEVPSNSLRHEARLARISSQPKPSRPADTSIPELPEPEEVSADDESEINTLSSRRAALFRSSSKSASHSPGSKTARNSLSASISQLRQSDVTFAQDPVRVGVALLDSSRANINVATPPKHSISRSTDQLTTPHPPGWRAFTPARSKGAVRFSPAREADTSIHRIKVSPRKSPARVAATDADTSFTARLSRSITRVLPKPTSTLQAARSDLDRASLATAQAQERVETAQHQFIAALAQLQTGTAQMVKRGWRWGSWTWWLGMEALLIFGVFRVTLDYATSASYLAQLDPFALHVSSRAAANLGLTIPLPTAVSAFVVQHRGSANFFDLMESLEVWRYLEKLGIGVGMEGMQGVRMLGGVPS</sequence>
<proteinExistence type="predicted"/>
<keyword evidence="1" id="KW-0175">Coiled coil</keyword>
<dbReference type="InParanoid" id="A0A1Y2AV26"/>
<feature type="compositionally biased region" description="Low complexity" evidence="2">
    <location>
        <begin position="186"/>
        <end position="202"/>
    </location>
</feature>
<comment type="caution">
    <text evidence="3">The sequence shown here is derived from an EMBL/GenBank/DDBJ whole genome shotgun (WGS) entry which is preliminary data.</text>
</comment>
<evidence type="ECO:0000313" key="4">
    <source>
        <dbReference type="Proteomes" id="UP000193986"/>
    </source>
</evidence>
<protein>
    <submittedName>
        <fullName evidence="3">Uncharacterized protein</fullName>
    </submittedName>
</protein>
<feature type="region of interest" description="Disordered" evidence="2">
    <location>
        <begin position="387"/>
        <end position="409"/>
    </location>
</feature>
<feature type="compositionally biased region" description="Acidic residues" evidence="2">
    <location>
        <begin position="307"/>
        <end position="319"/>
    </location>
</feature>
<feature type="compositionally biased region" description="Basic and acidic residues" evidence="2">
    <location>
        <begin position="92"/>
        <end position="113"/>
    </location>
</feature>
<evidence type="ECO:0000313" key="3">
    <source>
        <dbReference type="EMBL" id="ORY26336.1"/>
    </source>
</evidence>
<dbReference type="STRING" id="71784.A0A1Y2AV26"/>
<organism evidence="3 4">
    <name type="scientific">Naematelia encephala</name>
    <dbReference type="NCBI Taxonomy" id="71784"/>
    <lineage>
        <taxon>Eukaryota</taxon>
        <taxon>Fungi</taxon>
        <taxon>Dikarya</taxon>
        <taxon>Basidiomycota</taxon>
        <taxon>Agaricomycotina</taxon>
        <taxon>Tremellomycetes</taxon>
        <taxon>Tremellales</taxon>
        <taxon>Naemateliaceae</taxon>
        <taxon>Naematelia</taxon>
    </lineage>
</organism>
<feature type="compositionally biased region" description="Polar residues" evidence="2">
    <location>
        <begin position="21"/>
        <end position="34"/>
    </location>
</feature>